<evidence type="ECO:0000256" key="2">
    <source>
        <dbReference type="ARBA" id="ARBA00022723"/>
    </source>
</evidence>
<proteinExistence type="predicted"/>
<feature type="compositionally biased region" description="Basic and acidic residues" evidence="8">
    <location>
        <begin position="565"/>
        <end position="574"/>
    </location>
</feature>
<dbReference type="Proteomes" id="UP000292447">
    <property type="component" value="Chromosome III"/>
</dbReference>
<keyword evidence="11" id="KW-1185">Reference proteome</keyword>
<evidence type="ECO:0000256" key="8">
    <source>
        <dbReference type="SAM" id="MobiDB-lite"/>
    </source>
</evidence>
<dbReference type="PANTHER" id="PTHR40626:SF32">
    <property type="entry name" value="ZINC FINGER PROTEIN RST2"/>
    <property type="match status" value="1"/>
</dbReference>
<dbReference type="GO" id="GO:0000981">
    <property type="term" value="F:DNA-binding transcription factor activity, RNA polymerase II-specific"/>
    <property type="evidence" value="ECO:0007669"/>
    <property type="project" value="InterPro"/>
</dbReference>
<feature type="region of interest" description="Disordered" evidence="8">
    <location>
        <begin position="443"/>
        <end position="471"/>
    </location>
</feature>
<dbReference type="SMART" id="SM00355">
    <property type="entry name" value="ZnF_C2H2"/>
    <property type="match status" value="2"/>
</dbReference>
<sequence length="574" mass="63314">MAHHQTVSMEANFLDAAANFVPQTQKQHNAGKPQYLPLASAQAHSHDWIPPPTLLATVNQDAIDLNDEIFFNYHATPAYTTSSDPLAFAPELLLSLLTANFDYTFLQFPGTDLAVSPLKYAEGFEKHYSHTRRFSLAVEQLNRMSLRAHSSLKLPSPEVFGGLGDTFEQNEQRTINPRQLFGGVGFGGVSGGPGGNLGLNLGPVGLPPGENGPNPENGDLRAPARYILPSLVSLPSLSTFFSKLSTVPDFSELSAPNPDAISDAMLRQHAEKPATQSLALNNPLNPYVMNDECVSAITYWLNNTADVILDKPGNAVVRNPNGVLKPGWARRNSIQVVSPRGDDHSGKAVRTMLIDQKRRRRKLVNTSLIPEVNLPANLLPQKYNIHEEKPLGVPPRSLTLPLSMKIDESPNKLFENDTFDAMNVAVPGPQLAQKLKREILGESENSTPMDVDAKHEDHPNISNQGTNVPDMGDEGPKPFPCPDCEKQFKRLEHLKRHIRSVHSNIRPFHCKYCEKKFLRSDNLAQHLKTHFKVNANGTTTIIYGNPNPQTRGGSRKKSTGDADMDASRRPNEEM</sequence>
<keyword evidence="3" id="KW-0677">Repeat</keyword>
<organism evidence="10 11">
    <name type="scientific">Metschnikowia aff. pulcherrima</name>
    <dbReference type="NCBI Taxonomy" id="2163413"/>
    <lineage>
        <taxon>Eukaryota</taxon>
        <taxon>Fungi</taxon>
        <taxon>Dikarya</taxon>
        <taxon>Ascomycota</taxon>
        <taxon>Saccharomycotina</taxon>
        <taxon>Pichiomycetes</taxon>
        <taxon>Metschnikowiaceae</taxon>
        <taxon>Metschnikowia</taxon>
    </lineage>
</organism>
<feature type="domain" description="C2H2-type" evidence="9">
    <location>
        <begin position="508"/>
        <end position="530"/>
    </location>
</feature>
<feature type="compositionally biased region" description="Polar residues" evidence="8">
    <location>
        <begin position="540"/>
        <end position="552"/>
    </location>
</feature>
<evidence type="ECO:0000256" key="4">
    <source>
        <dbReference type="ARBA" id="ARBA00022771"/>
    </source>
</evidence>
<comment type="subcellular location">
    <subcellularLocation>
        <location evidence="1">Nucleus</location>
    </subcellularLocation>
</comment>
<evidence type="ECO:0000313" key="11">
    <source>
        <dbReference type="Proteomes" id="UP000292447"/>
    </source>
</evidence>
<keyword evidence="2" id="KW-0479">Metal-binding</keyword>
<dbReference type="PROSITE" id="PS00028">
    <property type="entry name" value="ZINC_FINGER_C2H2_1"/>
    <property type="match status" value="2"/>
</dbReference>
<dbReference type="PROSITE" id="PS50157">
    <property type="entry name" value="ZINC_FINGER_C2H2_2"/>
    <property type="match status" value="2"/>
</dbReference>
<keyword evidence="4 7" id="KW-0863">Zinc-finger</keyword>
<evidence type="ECO:0000256" key="1">
    <source>
        <dbReference type="ARBA" id="ARBA00004123"/>
    </source>
</evidence>
<evidence type="ECO:0000313" key="10">
    <source>
        <dbReference type="EMBL" id="QBM88120.1"/>
    </source>
</evidence>
<evidence type="ECO:0000259" key="9">
    <source>
        <dbReference type="PROSITE" id="PS50157"/>
    </source>
</evidence>
<reference evidence="11" key="1">
    <citation type="submission" date="2019-03" db="EMBL/GenBank/DDBJ databases">
        <title>Snf2 controls pulcherriminic acid biosynthesis and connects pigmentation and antifungal activity of the yeast Metschnikowia pulcherrima.</title>
        <authorList>
            <person name="Gore-Lloyd D."/>
            <person name="Sumann I."/>
            <person name="Brachmann A.O."/>
            <person name="Schneeberger K."/>
            <person name="Ortiz-Merino R.A."/>
            <person name="Moreno-Beltran M."/>
            <person name="Schlaefli M."/>
            <person name="Kirner P."/>
            <person name="Santos Kron A."/>
            <person name="Wolfe K.H."/>
            <person name="Piel J."/>
            <person name="Ahrens C.H."/>
            <person name="Henk D."/>
            <person name="Freimoser F.M."/>
        </authorList>
    </citation>
    <scope>NUCLEOTIDE SEQUENCE [LARGE SCALE GENOMIC DNA]</scope>
    <source>
        <strain evidence="11">APC 1.2</strain>
    </source>
</reference>
<dbReference type="InterPro" id="IPR051059">
    <property type="entry name" value="VerF-like"/>
</dbReference>
<name>A0A4P6XLG6_9ASCO</name>
<evidence type="ECO:0000256" key="3">
    <source>
        <dbReference type="ARBA" id="ARBA00022737"/>
    </source>
</evidence>
<dbReference type="Gene3D" id="3.30.160.60">
    <property type="entry name" value="Classic Zinc Finger"/>
    <property type="match status" value="2"/>
</dbReference>
<evidence type="ECO:0000256" key="7">
    <source>
        <dbReference type="PROSITE-ProRule" id="PRU00042"/>
    </source>
</evidence>
<keyword evidence="5" id="KW-0862">Zinc</keyword>
<keyword evidence="6" id="KW-0539">Nucleus</keyword>
<dbReference type="SUPFAM" id="SSF57667">
    <property type="entry name" value="beta-beta-alpha zinc fingers"/>
    <property type="match status" value="1"/>
</dbReference>
<evidence type="ECO:0000256" key="6">
    <source>
        <dbReference type="ARBA" id="ARBA00023242"/>
    </source>
</evidence>
<feature type="domain" description="C2H2-type" evidence="9">
    <location>
        <begin position="479"/>
        <end position="507"/>
    </location>
</feature>
<dbReference type="InterPro" id="IPR013087">
    <property type="entry name" value="Znf_C2H2_type"/>
</dbReference>
<dbReference type="EMBL" id="CP034458">
    <property type="protein sequence ID" value="QBM88120.1"/>
    <property type="molecule type" value="Genomic_DNA"/>
</dbReference>
<dbReference type="Pfam" id="PF00096">
    <property type="entry name" value="zf-C2H2"/>
    <property type="match status" value="2"/>
</dbReference>
<dbReference type="FunFam" id="3.30.160.60:FF:000100">
    <property type="entry name" value="Zinc finger 45-like"/>
    <property type="match status" value="1"/>
</dbReference>
<dbReference type="InterPro" id="IPR036236">
    <property type="entry name" value="Znf_C2H2_sf"/>
</dbReference>
<dbReference type="STRING" id="2163413.A0A4P6XLG6"/>
<gene>
    <name evidence="10" type="primary">MPUL0C00830</name>
    <name evidence="10" type="ORF">METSCH_C00830</name>
</gene>
<evidence type="ECO:0000256" key="5">
    <source>
        <dbReference type="ARBA" id="ARBA00022833"/>
    </source>
</evidence>
<feature type="region of interest" description="Disordered" evidence="8">
    <location>
        <begin position="540"/>
        <end position="574"/>
    </location>
</feature>
<dbReference type="AlphaFoldDB" id="A0A4P6XLG6"/>
<dbReference type="GO" id="GO:0008270">
    <property type="term" value="F:zinc ion binding"/>
    <property type="evidence" value="ECO:0007669"/>
    <property type="project" value="UniProtKB-KW"/>
</dbReference>
<dbReference type="GO" id="GO:0005634">
    <property type="term" value="C:nucleus"/>
    <property type="evidence" value="ECO:0007669"/>
    <property type="project" value="UniProtKB-SubCell"/>
</dbReference>
<accession>A0A4P6XLG6</accession>
<protein>
    <submittedName>
        <fullName evidence="10">Zinc finger domain-containing protein, C2H2 type</fullName>
    </submittedName>
</protein>
<dbReference type="FunFam" id="3.30.160.60:FF:000110">
    <property type="entry name" value="Zinc finger protein-like"/>
    <property type="match status" value="1"/>
</dbReference>
<dbReference type="PANTHER" id="PTHR40626">
    <property type="entry name" value="MIP31509P"/>
    <property type="match status" value="1"/>
</dbReference>
<dbReference type="GO" id="GO:0000978">
    <property type="term" value="F:RNA polymerase II cis-regulatory region sequence-specific DNA binding"/>
    <property type="evidence" value="ECO:0007669"/>
    <property type="project" value="InterPro"/>
</dbReference>
<dbReference type="GO" id="GO:0000785">
    <property type="term" value="C:chromatin"/>
    <property type="evidence" value="ECO:0007669"/>
    <property type="project" value="TreeGrafter"/>
</dbReference>